<keyword evidence="2" id="KW-1185">Reference proteome</keyword>
<dbReference type="Proteomes" id="UP000054477">
    <property type="component" value="Unassembled WGS sequence"/>
</dbReference>
<dbReference type="AlphaFoldDB" id="A0A0C9XYY1"/>
<gene>
    <name evidence="1" type="ORF">K443DRAFT_678771</name>
</gene>
<accession>A0A0C9XYY1</accession>
<dbReference type="EMBL" id="KN838614">
    <property type="protein sequence ID" value="KIK00983.1"/>
    <property type="molecule type" value="Genomic_DNA"/>
</dbReference>
<evidence type="ECO:0000313" key="2">
    <source>
        <dbReference type="Proteomes" id="UP000054477"/>
    </source>
</evidence>
<dbReference type="HOGENOM" id="CLU_2512995_0_0_1"/>
<reference evidence="1 2" key="1">
    <citation type="submission" date="2014-04" db="EMBL/GenBank/DDBJ databases">
        <authorList>
            <consortium name="DOE Joint Genome Institute"/>
            <person name="Kuo A."/>
            <person name="Kohler A."/>
            <person name="Nagy L.G."/>
            <person name="Floudas D."/>
            <person name="Copeland A."/>
            <person name="Barry K.W."/>
            <person name="Cichocki N."/>
            <person name="Veneault-Fourrey C."/>
            <person name="LaButti K."/>
            <person name="Lindquist E.A."/>
            <person name="Lipzen A."/>
            <person name="Lundell T."/>
            <person name="Morin E."/>
            <person name="Murat C."/>
            <person name="Sun H."/>
            <person name="Tunlid A."/>
            <person name="Henrissat B."/>
            <person name="Grigoriev I.V."/>
            <person name="Hibbett D.S."/>
            <person name="Martin F."/>
            <person name="Nordberg H.P."/>
            <person name="Cantor M.N."/>
            <person name="Hua S.X."/>
        </authorList>
    </citation>
    <scope>NUCLEOTIDE SEQUENCE [LARGE SCALE GENOMIC DNA]</scope>
    <source>
        <strain evidence="1 2">LaAM-08-1</strain>
    </source>
</reference>
<name>A0A0C9XYY1_9AGAR</name>
<evidence type="ECO:0000313" key="1">
    <source>
        <dbReference type="EMBL" id="KIK00983.1"/>
    </source>
</evidence>
<organism evidence="1 2">
    <name type="scientific">Laccaria amethystina LaAM-08-1</name>
    <dbReference type="NCBI Taxonomy" id="1095629"/>
    <lineage>
        <taxon>Eukaryota</taxon>
        <taxon>Fungi</taxon>
        <taxon>Dikarya</taxon>
        <taxon>Basidiomycota</taxon>
        <taxon>Agaricomycotina</taxon>
        <taxon>Agaricomycetes</taxon>
        <taxon>Agaricomycetidae</taxon>
        <taxon>Agaricales</taxon>
        <taxon>Agaricineae</taxon>
        <taxon>Hydnangiaceae</taxon>
        <taxon>Laccaria</taxon>
    </lineage>
</organism>
<protein>
    <submittedName>
        <fullName evidence="1">Unplaced genomic scaffold K443scaffold_79, whole genome shotgun sequence</fullName>
    </submittedName>
</protein>
<proteinExistence type="predicted"/>
<sequence>MATISQYGFSNFQISRMILQIERRFSECKSLFLLYSDALSYAPLQSYAIRDGYISLKKEKDLLEDADGGATDRTCLNTSVCCYPS</sequence>
<reference evidence="2" key="2">
    <citation type="submission" date="2015-01" db="EMBL/GenBank/DDBJ databases">
        <title>Evolutionary Origins and Diversification of the Mycorrhizal Mutualists.</title>
        <authorList>
            <consortium name="DOE Joint Genome Institute"/>
            <consortium name="Mycorrhizal Genomics Consortium"/>
            <person name="Kohler A."/>
            <person name="Kuo A."/>
            <person name="Nagy L.G."/>
            <person name="Floudas D."/>
            <person name="Copeland A."/>
            <person name="Barry K.W."/>
            <person name="Cichocki N."/>
            <person name="Veneault-Fourrey C."/>
            <person name="LaButti K."/>
            <person name="Lindquist E.A."/>
            <person name="Lipzen A."/>
            <person name="Lundell T."/>
            <person name="Morin E."/>
            <person name="Murat C."/>
            <person name="Riley R."/>
            <person name="Ohm R."/>
            <person name="Sun H."/>
            <person name="Tunlid A."/>
            <person name="Henrissat B."/>
            <person name="Grigoriev I.V."/>
            <person name="Hibbett D.S."/>
            <person name="Martin F."/>
        </authorList>
    </citation>
    <scope>NUCLEOTIDE SEQUENCE [LARGE SCALE GENOMIC DNA]</scope>
    <source>
        <strain evidence="2">LaAM-08-1</strain>
    </source>
</reference>